<organism evidence="1 2">
    <name type="scientific">Panagrolaimus sp. JU765</name>
    <dbReference type="NCBI Taxonomy" id="591449"/>
    <lineage>
        <taxon>Eukaryota</taxon>
        <taxon>Metazoa</taxon>
        <taxon>Ecdysozoa</taxon>
        <taxon>Nematoda</taxon>
        <taxon>Chromadorea</taxon>
        <taxon>Rhabditida</taxon>
        <taxon>Tylenchina</taxon>
        <taxon>Panagrolaimomorpha</taxon>
        <taxon>Panagrolaimoidea</taxon>
        <taxon>Panagrolaimidae</taxon>
        <taxon>Panagrolaimus</taxon>
    </lineage>
</organism>
<sequence>MGQCPIVTIEKTEFTADDTKFGGCTWDAKDGMLDVKVPQDSSSLVYFILLKTGLDPKFSTSTFPIYGIILIVVGIVALLGILITILYCKVIKPRMAKKNDPTTKDLEANLQRKPQTASSKQEEKPSEPVQKPVPVFWPVVVHKHIKTEEKSWIDSAKHNVLRERKEKMERRNALEREKKEREEAMEKRRMEEKRKRAEEKAEEERRQQVSIEKKFYSSEDQKLSKEIVEKPAKIESRTKDSRESVTIDPKKTTVEGRTTEEGKGRKIAKEWKKFMEEKGGVVTFEQEAEEERKAKKEKKKKEGSEEEEEK</sequence>
<accession>A0AC34Q9X1</accession>
<proteinExistence type="predicted"/>
<evidence type="ECO:0000313" key="2">
    <source>
        <dbReference type="WBParaSite" id="JU765_v2.g14328.t1"/>
    </source>
</evidence>
<dbReference type="Proteomes" id="UP000887576">
    <property type="component" value="Unplaced"/>
</dbReference>
<reference evidence="2" key="1">
    <citation type="submission" date="2022-11" db="UniProtKB">
        <authorList>
            <consortium name="WormBaseParasite"/>
        </authorList>
    </citation>
    <scope>IDENTIFICATION</scope>
</reference>
<protein>
    <submittedName>
        <fullName evidence="2">Uncharacterized protein</fullName>
    </submittedName>
</protein>
<dbReference type="WBParaSite" id="JU765_v2.g14328.t1">
    <property type="protein sequence ID" value="JU765_v2.g14328.t1"/>
    <property type="gene ID" value="JU765_v2.g14328"/>
</dbReference>
<name>A0AC34Q9X1_9BILA</name>
<evidence type="ECO:0000313" key="1">
    <source>
        <dbReference type="Proteomes" id="UP000887576"/>
    </source>
</evidence>